<dbReference type="InterPro" id="IPR004274">
    <property type="entry name" value="FCP1_dom"/>
</dbReference>
<dbReference type="InterPro" id="IPR036412">
    <property type="entry name" value="HAD-like_sf"/>
</dbReference>
<sequence>MLKDFPIISTLCLTWGISKLKNCLFPQKTNKTIKSDKPILIIDPFKTLLNYKFTWNFNILFTKRPYTEEFLFNLGYIYDIALITDNNLANRKIFNFVDPLGISTYKIFAKNLQKEIENIKKNNKVIILDNTNKQNDTNYLNIKSFNEKSREYELLDVVNFLTTLKFLNVENYSKILESYKNRDFYTSFDKIQKQVYKMRNMLNIFKYNKYEKIKEEIYKEKIKNYKKSKEEILKSI</sequence>
<evidence type="ECO:0000313" key="3">
    <source>
        <dbReference type="EMBL" id="WUR04169.1"/>
    </source>
</evidence>
<dbReference type="InterPro" id="IPR023214">
    <property type="entry name" value="HAD_sf"/>
</dbReference>
<keyword evidence="1" id="KW-0175">Coiled coil</keyword>
<reference evidence="3" key="1">
    <citation type="journal article" date="2024" name="BMC Genomics">
        <title>Functional annotation of a divergent genome using sequence and structure-based similarity.</title>
        <authorList>
            <person name="Svedberg D."/>
            <person name="Winiger R.R."/>
            <person name="Berg A."/>
            <person name="Sharma H."/>
            <person name="Tellgren-Roth C."/>
            <person name="Debrunner-Vossbrinck B.A."/>
            <person name="Vossbrinck C.R."/>
            <person name="Barandun J."/>
        </authorList>
    </citation>
    <scope>NUCLEOTIDE SEQUENCE</scope>
    <source>
        <strain evidence="3">Illinois isolate</strain>
    </source>
</reference>
<dbReference type="AlphaFoldDB" id="A0AAX4JDV8"/>
<keyword evidence="4" id="KW-1185">Reference proteome</keyword>
<evidence type="ECO:0000256" key="1">
    <source>
        <dbReference type="SAM" id="Coils"/>
    </source>
</evidence>
<dbReference type="Proteomes" id="UP001334084">
    <property type="component" value="Chromosome 7"/>
</dbReference>
<evidence type="ECO:0000259" key="2">
    <source>
        <dbReference type="Pfam" id="PF03031"/>
    </source>
</evidence>
<proteinExistence type="predicted"/>
<dbReference type="GeneID" id="90541991"/>
<organism evidence="3 4">
    <name type="scientific">Vairimorpha necatrix</name>
    <dbReference type="NCBI Taxonomy" id="6039"/>
    <lineage>
        <taxon>Eukaryota</taxon>
        <taxon>Fungi</taxon>
        <taxon>Fungi incertae sedis</taxon>
        <taxon>Microsporidia</taxon>
        <taxon>Nosematidae</taxon>
        <taxon>Vairimorpha</taxon>
    </lineage>
</organism>
<dbReference type="Pfam" id="PF03031">
    <property type="entry name" value="NIF"/>
    <property type="match status" value="1"/>
</dbReference>
<protein>
    <submittedName>
        <fullName evidence="3">Mitochondrial import inner membrane translocase subunit TIM50</fullName>
    </submittedName>
</protein>
<dbReference type="RefSeq" id="XP_065330314.1">
    <property type="nucleotide sequence ID" value="XM_065474242.1"/>
</dbReference>
<dbReference type="EMBL" id="CP142732">
    <property type="protein sequence ID" value="WUR04169.1"/>
    <property type="molecule type" value="Genomic_DNA"/>
</dbReference>
<feature type="domain" description="FCP1 homology" evidence="2">
    <location>
        <begin position="48"/>
        <end position="165"/>
    </location>
</feature>
<dbReference type="Gene3D" id="3.40.50.1000">
    <property type="entry name" value="HAD superfamily/HAD-like"/>
    <property type="match status" value="1"/>
</dbReference>
<dbReference type="KEGG" id="vnx:VNE69_07235"/>
<evidence type="ECO:0000313" key="4">
    <source>
        <dbReference type="Proteomes" id="UP001334084"/>
    </source>
</evidence>
<feature type="coiled-coil region" evidence="1">
    <location>
        <begin position="102"/>
        <end position="129"/>
    </location>
</feature>
<dbReference type="SUPFAM" id="SSF56784">
    <property type="entry name" value="HAD-like"/>
    <property type="match status" value="1"/>
</dbReference>
<name>A0AAX4JDV8_9MICR</name>
<gene>
    <name evidence="3" type="ORF">VNE69_07235</name>
</gene>
<accession>A0AAX4JDV8</accession>